<keyword evidence="3" id="KW-0349">Heme</keyword>
<evidence type="ECO:0000256" key="2">
    <source>
        <dbReference type="ARBA" id="ARBA00010617"/>
    </source>
</evidence>
<dbReference type="InterPro" id="IPR017972">
    <property type="entry name" value="Cyt_P450_CS"/>
</dbReference>
<dbReference type="PRINTS" id="PR00385">
    <property type="entry name" value="P450"/>
</dbReference>
<dbReference type="InterPro" id="IPR036396">
    <property type="entry name" value="Cyt_P450_sf"/>
</dbReference>
<dbReference type="Proteomes" id="UP001609175">
    <property type="component" value="Unassembled WGS sequence"/>
</dbReference>
<dbReference type="SUPFAM" id="SSF48264">
    <property type="entry name" value="Cytochrome P450"/>
    <property type="match status" value="1"/>
</dbReference>
<dbReference type="PRINTS" id="PR00463">
    <property type="entry name" value="EP450I"/>
</dbReference>
<gene>
    <name evidence="4" type="ORF">ACHIPZ_17930</name>
</gene>
<sequence>MRGRPMKRGELPHPARRVPVLGDVFRLSPRSPMAAIARLGSSLGPVFEIKVFTKRIVLAADPDVVTDLCDESRFVKHVGPELVELRKVLGTGLVSADVGDPMWSKANALMQPAFSQAAMRTYHTTLAAVAMEFAAHWSKKAGGSPVDVVADLTRATQEMTGRVTFGYVFGSFDRDDPHPFMAALIAMINHSERANILQRIPLSSLVMRRAEKASDERGRYINAVVDDVIRSRRADPSNEHQDILDVMLRASGPEVPNQISDEDIRFQIIGLAFGADATFCVPAIALHYLAESPQLLEKARSEIDAAWGPDLEGPPSFEQVSKLRYLRRVLDEVMRLWSPVQGFLREAKRDTVLADRYPIKKGQGVVVFTPLLHRDPVWGADVDAFDPDRFVPARVKARPAHAFKPFGTGMRSCIGRHLAVHESLLILSTVLYRFDIEPQPGYRLDVQEAGGVKPVGLTLSIRERRSHAVRCL</sequence>
<dbReference type="RefSeq" id="WP_395115741.1">
    <property type="nucleotide sequence ID" value="NZ_JBIMSO010000059.1"/>
</dbReference>
<accession>A0ABW7JQ03</accession>
<comment type="similarity">
    <text evidence="2 3">Belongs to the cytochrome P450 family.</text>
</comment>
<dbReference type="PANTHER" id="PTHR24305:SF166">
    <property type="entry name" value="CYTOCHROME P450 12A4, MITOCHONDRIAL-RELATED"/>
    <property type="match status" value="1"/>
</dbReference>
<comment type="cofactor">
    <cofactor evidence="1">
        <name>heme</name>
        <dbReference type="ChEBI" id="CHEBI:30413"/>
    </cofactor>
</comment>
<evidence type="ECO:0000256" key="3">
    <source>
        <dbReference type="RuleBase" id="RU000461"/>
    </source>
</evidence>
<dbReference type="Pfam" id="PF00067">
    <property type="entry name" value="p450"/>
    <property type="match status" value="1"/>
</dbReference>
<dbReference type="EMBL" id="JBIMSO010000059">
    <property type="protein sequence ID" value="MFH5210066.1"/>
    <property type="molecule type" value="Genomic_DNA"/>
</dbReference>
<proteinExistence type="inferred from homology"/>
<keyword evidence="3" id="KW-0408">Iron</keyword>
<dbReference type="PANTHER" id="PTHR24305">
    <property type="entry name" value="CYTOCHROME P450"/>
    <property type="match status" value="1"/>
</dbReference>
<reference evidence="4 5" key="1">
    <citation type="submission" date="2024-10" db="EMBL/GenBank/DDBJ databases">
        <authorList>
            <person name="Riesco R."/>
        </authorList>
    </citation>
    <scope>NUCLEOTIDE SEQUENCE [LARGE SCALE GENOMIC DNA]</scope>
    <source>
        <strain evidence="4 5">NCIMB 15449</strain>
    </source>
</reference>
<organism evidence="4 5">
    <name type="scientific">Antrihabitans spumae</name>
    <dbReference type="NCBI Taxonomy" id="3373370"/>
    <lineage>
        <taxon>Bacteria</taxon>
        <taxon>Bacillati</taxon>
        <taxon>Actinomycetota</taxon>
        <taxon>Actinomycetes</taxon>
        <taxon>Mycobacteriales</taxon>
        <taxon>Nocardiaceae</taxon>
        <taxon>Antrihabitans</taxon>
    </lineage>
</organism>
<keyword evidence="3" id="KW-0479">Metal-binding</keyword>
<evidence type="ECO:0000313" key="4">
    <source>
        <dbReference type="EMBL" id="MFH5210066.1"/>
    </source>
</evidence>
<dbReference type="PROSITE" id="PS00086">
    <property type="entry name" value="CYTOCHROME_P450"/>
    <property type="match status" value="1"/>
</dbReference>
<comment type="caution">
    <text evidence="4">The sequence shown here is derived from an EMBL/GenBank/DDBJ whole genome shotgun (WGS) entry which is preliminary data.</text>
</comment>
<dbReference type="Gene3D" id="1.10.630.10">
    <property type="entry name" value="Cytochrome P450"/>
    <property type="match status" value="1"/>
</dbReference>
<dbReference type="InterPro" id="IPR050121">
    <property type="entry name" value="Cytochrome_P450_monoxygenase"/>
</dbReference>
<keyword evidence="3" id="KW-0503">Monooxygenase</keyword>
<keyword evidence="3" id="KW-0560">Oxidoreductase</keyword>
<dbReference type="InterPro" id="IPR001128">
    <property type="entry name" value="Cyt_P450"/>
</dbReference>
<dbReference type="InterPro" id="IPR002401">
    <property type="entry name" value="Cyt_P450_E_grp-I"/>
</dbReference>
<evidence type="ECO:0000256" key="1">
    <source>
        <dbReference type="ARBA" id="ARBA00001971"/>
    </source>
</evidence>
<name>A0ABW7JQ03_9NOCA</name>
<protein>
    <submittedName>
        <fullName evidence="4">Cytochrome P450</fullName>
    </submittedName>
</protein>
<evidence type="ECO:0000313" key="5">
    <source>
        <dbReference type="Proteomes" id="UP001609175"/>
    </source>
</evidence>